<dbReference type="EMBL" id="JAECZO010000046">
    <property type="protein sequence ID" value="KAK7195003.1"/>
    <property type="molecule type" value="Genomic_DNA"/>
</dbReference>
<sequence>MPPVRTVKQETDVAVPRAGETYVADDGTVSQVLDDHIDANYEPTEDEVLEFADWIGIKLPQESELLWLAREGLKTPLPKEWKPCSTNDGEVYYFNFKTGDSSWDHPMDGIFRQRLEQERGKVQARKTATTATNSTTTSSATGTATTANRSTATAPSSSRPAMQQMHVMMTDMGVLRRDGGPGSAPERGPTAAAAGVTAKGAGTTGRPRDDDDKAIMHYPPQQQQATPAAATSATAARTSGGALAAPRAGAVAETPSPAPHRIVSEAERALEERVQREAQQALERELSKVQDAHHATMATLQGNYDRDMAELRSADAARRATSTQQEEEERDRRLQQTRASCEETYGDELRSLEREAEAHATRLQRLEAEAARVTSGNTQRAAIEAELKAALASQRAAVEESAARQHEAAVAAAQSDHAAAMQRIRDEEQDGVKAAQQTRQRKFDVEERSMALQTEAQRRKLAEQLKELEAKLASAAAQVVAAAAASTAAPATTTAASRMAGSESAASTLSARLERVAGAKAARLREVEAAAAQEQAAARSGGEAALAELAHQLQTAQQALRSPLTAVTSPGPLSRMTSFSSDRPATVTVQSAARPTSATLSVAFTQELNRIRLLRGKERQERLAALRVDREAALSAAAAAAAAKSGPSGAASDAAAGTTAGELRAAHAAELEATKALYATMEAELKEQHAREAAEAAVATTEAQQSALVAKAVDAEVALYIAEAEARYDRLRTEAAAKREKALVDHRLAMEAYERRKREVEARASREQQEAQEAYVQSRLDAAVAAEKTRLAADQAVVLSRLSARYDEEREAVKAEVEEEMCAYEVAEQQKCKAAAIAAAAAAAAVEKKEEGESQLAASPPAVVPAERLAALAKERDDRQAESAARTRAQAVQRAALEERAAALQTQERQARLRLKSLTEEIAGLVAAGQPPPPSASSTHTPPPPPPSSSSASPAPPLAASMGGRLRSMHEATLQTLEQGYRAQETALEAELLMWRNKARALQSSRVPTGLNTPQQQVLGDATRAGGVAAFAGTAAPRAASTASLLYHQPSPIPAAAAGVSLQCTPTLPGPFDDSPWRPTGAAPPTLTMQPAGPPAPGLVAALGTGAPASTAAALLSCEQQQRALQERRASLQAAREAWQKNRRRETEQYPHYPHTSASSAAAAPYGDSDARSVLDVDGRSREEHLHLALSHLSERLDALTGEAVERQRHELLLHSRPHPQRRGQSALRTAAASSPSLARAHSARNRDLRDAHGSGDGAATAHGRGAPHSAYLSTATPPRGMTPTSHPELSKASRQRPLSSRSGVGGGEASSESLASKWDSLLLDHHHHRHRRR</sequence>
<feature type="region of interest" description="Disordered" evidence="2">
    <location>
        <begin position="1135"/>
        <end position="1170"/>
    </location>
</feature>
<dbReference type="Gene3D" id="3.30.1470.10">
    <property type="entry name" value="Photosystem I PsaD, reaction center subunit II"/>
    <property type="match status" value="1"/>
</dbReference>
<gene>
    <name evidence="4" type="ORF">NESM_000423000</name>
</gene>
<dbReference type="PROSITE" id="PS50020">
    <property type="entry name" value="WW_DOMAIN_2"/>
    <property type="match status" value="1"/>
</dbReference>
<feature type="compositionally biased region" description="Polar residues" evidence="2">
    <location>
        <begin position="1272"/>
        <end position="1288"/>
    </location>
</feature>
<dbReference type="InterPro" id="IPR036020">
    <property type="entry name" value="WW_dom_sf"/>
</dbReference>
<reference evidence="4 5" key="1">
    <citation type="journal article" date="2021" name="MBio">
        <title>A New Model Trypanosomatid, Novymonas esmeraldas: Genomic Perception of Its 'Candidatus Pandoraea novymonadis' Endosymbiont.</title>
        <authorList>
            <person name="Zakharova A."/>
            <person name="Saura A."/>
            <person name="Butenko A."/>
            <person name="Podesvova L."/>
            <person name="Warmusova S."/>
            <person name="Kostygov A.Y."/>
            <person name="Nenarokova A."/>
            <person name="Lukes J."/>
            <person name="Opperdoes F.R."/>
            <person name="Yurchenko V."/>
        </authorList>
    </citation>
    <scope>NUCLEOTIDE SEQUENCE [LARGE SCALE GENOMIC DNA]</scope>
    <source>
        <strain evidence="4 5">E262AT.01</strain>
    </source>
</reference>
<evidence type="ECO:0000256" key="1">
    <source>
        <dbReference type="SAM" id="Coils"/>
    </source>
</evidence>
<evidence type="ECO:0000259" key="3">
    <source>
        <dbReference type="PROSITE" id="PS50020"/>
    </source>
</evidence>
<dbReference type="PANTHER" id="PTHR21715">
    <property type="entry name" value="RH04127P"/>
    <property type="match status" value="1"/>
</dbReference>
<dbReference type="CDD" id="cd00201">
    <property type="entry name" value="WW"/>
    <property type="match status" value="1"/>
</dbReference>
<dbReference type="SMART" id="SM00456">
    <property type="entry name" value="WW"/>
    <property type="match status" value="1"/>
</dbReference>
<feature type="domain" description="WW" evidence="3">
    <location>
        <begin position="75"/>
        <end position="108"/>
    </location>
</feature>
<feature type="region of interest" description="Disordered" evidence="2">
    <location>
        <begin position="427"/>
        <end position="446"/>
    </location>
</feature>
<feature type="region of interest" description="Disordered" evidence="2">
    <location>
        <begin position="118"/>
        <end position="162"/>
    </location>
</feature>
<dbReference type="PANTHER" id="PTHR21715:SF3">
    <property type="entry name" value="WW DOMAIN-CONTAINING PROTEIN"/>
    <property type="match status" value="1"/>
</dbReference>
<feature type="region of interest" description="Disordered" evidence="2">
    <location>
        <begin position="314"/>
        <end position="340"/>
    </location>
</feature>
<feature type="region of interest" description="Disordered" evidence="2">
    <location>
        <begin position="1212"/>
        <end position="1334"/>
    </location>
</feature>
<accession>A0AAW0EQB3</accession>
<dbReference type="Pfam" id="PF00397">
    <property type="entry name" value="WW"/>
    <property type="match status" value="1"/>
</dbReference>
<dbReference type="InterPro" id="IPR001202">
    <property type="entry name" value="WW_dom"/>
</dbReference>
<feature type="compositionally biased region" description="Low complexity" evidence="2">
    <location>
        <begin position="190"/>
        <end position="205"/>
    </location>
</feature>
<feature type="coiled-coil region" evidence="1">
    <location>
        <begin position="894"/>
        <end position="921"/>
    </location>
</feature>
<dbReference type="SUPFAM" id="SSF51045">
    <property type="entry name" value="WW domain"/>
    <property type="match status" value="1"/>
</dbReference>
<organism evidence="4 5">
    <name type="scientific">Novymonas esmeraldas</name>
    <dbReference type="NCBI Taxonomy" id="1808958"/>
    <lineage>
        <taxon>Eukaryota</taxon>
        <taxon>Discoba</taxon>
        <taxon>Euglenozoa</taxon>
        <taxon>Kinetoplastea</taxon>
        <taxon>Metakinetoplastina</taxon>
        <taxon>Trypanosomatida</taxon>
        <taxon>Trypanosomatidae</taxon>
        <taxon>Novymonas</taxon>
    </lineage>
</organism>
<feature type="compositionally biased region" description="Basic and acidic residues" evidence="2">
    <location>
        <begin position="1245"/>
        <end position="1254"/>
    </location>
</feature>
<feature type="compositionally biased region" description="Pro residues" evidence="2">
    <location>
        <begin position="930"/>
        <end position="948"/>
    </location>
</feature>
<dbReference type="PROSITE" id="PS01159">
    <property type="entry name" value="WW_DOMAIN_1"/>
    <property type="match status" value="1"/>
</dbReference>
<feature type="region of interest" description="Disordered" evidence="2">
    <location>
        <begin position="927"/>
        <end position="962"/>
    </location>
</feature>
<protein>
    <submittedName>
        <fullName evidence="4">WW domain containing protein</fullName>
    </submittedName>
</protein>
<keyword evidence="1" id="KW-0175">Coiled coil</keyword>
<comment type="caution">
    <text evidence="4">The sequence shown here is derived from an EMBL/GenBank/DDBJ whole genome shotgun (WGS) entry which is preliminary data.</text>
</comment>
<feature type="coiled-coil region" evidence="1">
    <location>
        <begin position="721"/>
        <end position="830"/>
    </location>
</feature>
<keyword evidence="5" id="KW-1185">Reference proteome</keyword>
<feature type="compositionally biased region" description="Low complexity" evidence="2">
    <location>
        <begin position="219"/>
        <end position="252"/>
    </location>
</feature>
<feature type="compositionally biased region" description="Low complexity" evidence="2">
    <location>
        <begin position="949"/>
        <end position="961"/>
    </location>
</feature>
<feature type="compositionally biased region" description="Polar residues" evidence="2">
    <location>
        <begin position="1223"/>
        <end position="1237"/>
    </location>
</feature>
<evidence type="ECO:0000313" key="4">
    <source>
        <dbReference type="EMBL" id="KAK7195003.1"/>
    </source>
</evidence>
<dbReference type="Proteomes" id="UP001430356">
    <property type="component" value="Unassembled WGS sequence"/>
</dbReference>
<dbReference type="InterPro" id="IPR053233">
    <property type="entry name" value="ABRA-related"/>
</dbReference>
<evidence type="ECO:0000313" key="5">
    <source>
        <dbReference type="Proteomes" id="UP001430356"/>
    </source>
</evidence>
<feature type="region of interest" description="Disordered" evidence="2">
    <location>
        <begin position="175"/>
        <end position="260"/>
    </location>
</feature>
<name>A0AAW0EQB3_9TRYP</name>
<feature type="compositionally biased region" description="Low complexity" evidence="2">
    <location>
        <begin position="127"/>
        <end position="161"/>
    </location>
</feature>
<feature type="compositionally biased region" description="Basic and acidic residues" evidence="2">
    <location>
        <begin position="206"/>
        <end position="215"/>
    </location>
</feature>
<evidence type="ECO:0000256" key="2">
    <source>
        <dbReference type="SAM" id="MobiDB-lite"/>
    </source>
</evidence>
<proteinExistence type="predicted"/>